<evidence type="ECO:0000313" key="8">
    <source>
        <dbReference type="Proteomes" id="UP001152759"/>
    </source>
</evidence>
<protein>
    <recommendedName>
        <fullName evidence="3 6">Queuosine 5'-phosphate N-glycosylase/hydrolase</fullName>
        <ecNumber evidence="6">3.2.2.-</ecNumber>
    </recommendedName>
    <alternativeName>
        <fullName evidence="4 6">Queuosine-nucleotide N-glycosylase/hydrolase</fullName>
    </alternativeName>
</protein>
<evidence type="ECO:0000256" key="6">
    <source>
        <dbReference type="RuleBase" id="RU365002"/>
    </source>
</evidence>
<evidence type="ECO:0000256" key="5">
    <source>
        <dbReference type="ARBA" id="ARBA00048204"/>
    </source>
</evidence>
<evidence type="ECO:0000256" key="2">
    <source>
        <dbReference type="ARBA" id="ARBA00035119"/>
    </source>
</evidence>
<keyword evidence="1 6" id="KW-0378">Hydrolase</keyword>
<dbReference type="AlphaFoldDB" id="A0A9P0AD03"/>
<keyword evidence="8" id="KW-1185">Reference proteome</keyword>
<dbReference type="EMBL" id="OU963867">
    <property type="protein sequence ID" value="CAH0391795.1"/>
    <property type="molecule type" value="Genomic_DNA"/>
</dbReference>
<dbReference type="Proteomes" id="UP001152759">
    <property type="component" value="Chromosome 6"/>
</dbReference>
<evidence type="ECO:0000256" key="3">
    <source>
        <dbReference type="ARBA" id="ARBA00035306"/>
    </source>
</evidence>
<accession>A0A9P0AD03</accession>
<dbReference type="PANTHER" id="PTHR21314:SF0">
    <property type="entry name" value="QUEUOSINE 5'-PHOSPHATE N-GLYCOSYLASE_HYDROLASE"/>
    <property type="match status" value="1"/>
</dbReference>
<comment type="catalytic activity">
    <reaction evidence="5 6">
        <text>queuosine 5'-phosphate + H2O = queuine + D-ribose 5-phosphate</text>
        <dbReference type="Rhea" id="RHEA:75387"/>
        <dbReference type="ChEBI" id="CHEBI:15377"/>
        <dbReference type="ChEBI" id="CHEBI:17433"/>
        <dbReference type="ChEBI" id="CHEBI:78346"/>
        <dbReference type="ChEBI" id="CHEBI:194371"/>
    </reaction>
    <physiologicalReaction direction="left-to-right" evidence="5 6">
        <dbReference type="Rhea" id="RHEA:75388"/>
    </physiologicalReaction>
</comment>
<dbReference type="GO" id="GO:0006400">
    <property type="term" value="P:tRNA modification"/>
    <property type="evidence" value="ECO:0007669"/>
    <property type="project" value="TreeGrafter"/>
</dbReference>
<comment type="function">
    <text evidence="6">Catalyzes the hydrolysis of queuosine 5'-phosphate, releasing the nucleobase queuine (q). Is required for salvage of queuine from exogenous queuosine (Q) that is imported and then converted to queuosine 5'-phosphate intracellularly.</text>
</comment>
<sequence length="334" mass="38440">MAVSVRESCEFIANSAKDVKINSSKVDSVADLILEAHKQGKISLSNFSECEVHPKSNDSLGIDWIFTVDTLNFCFWNPRAAHWEVTWNKKKYSGYYALCAAIWRSIEEGVDLRDPKVYSKLSLSQLKHIFRCDEGSGELLLVEERLECLHEVGKILLDKYEGTFKSCVQKSQNSAQKLLDLVVSEFRCYQDEAVFKGRKVSFYKRAQILVADIWLWCKDEGMGHFPDIDSITMFADYRVPQVLVHFGVLEYSPELYETLKKNTILKSKCDIEIEIRGCSIEAVEQISRAVRSKVGGSTIKLNSILIDNFLWDYRRAHAKELEYIPYHKVISIFY</sequence>
<dbReference type="GO" id="GO:0016787">
    <property type="term" value="F:hydrolase activity"/>
    <property type="evidence" value="ECO:0007669"/>
    <property type="project" value="UniProtKB-KW"/>
</dbReference>
<dbReference type="PANTHER" id="PTHR21314">
    <property type="entry name" value="QUEUOSINE 5'-PHOSPHATE N-GLYCOSYLASE_HYDROLASE-RELATED"/>
    <property type="match status" value="1"/>
</dbReference>
<comment type="similarity">
    <text evidence="2 6">Belongs to the QNG1 protein family.</text>
</comment>
<evidence type="ECO:0000256" key="1">
    <source>
        <dbReference type="ARBA" id="ARBA00022801"/>
    </source>
</evidence>
<proteinExistence type="inferred from homology"/>
<reference evidence="7" key="1">
    <citation type="submission" date="2021-12" db="EMBL/GenBank/DDBJ databases">
        <authorList>
            <person name="King R."/>
        </authorList>
    </citation>
    <scope>NUCLEOTIDE SEQUENCE</scope>
</reference>
<organism evidence="7 8">
    <name type="scientific">Bemisia tabaci</name>
    <name type="common">Sweetpotato whitefly</name>
    <name type="synonym">Aleurodes tabaci</name>
    <dbReference type="NCBI Taxonomy" id="7038"/>
    <lineage>
        <taxon>Eukaryota</taxon>
        <taxon>Metazoa</taxon>
        <taxon>Ecdysozoa</taxon>
        <taxon>Arthropoda</taxon>
        <taxon>Hexapoda</taxon>
        <taxon>Insecta</taxon>
        <taxon>Pterygota</taxon>
        <taxon>Neoptera</taxon>
        <taxon>Paraneoptera</taxon>
        <taxon>Hemiptera</taxon>
        <taxon>Sternorrhyncha</taxon>
        <taxon>Aleyrodoidea</taxon>
        <taxon>Aleyrodidae</taxon>
        <taxon>Aleyrodinae</taxon>
        <taxon>Bemisia</taxon>
    </lineage>
</organism>
<evidence type="ECO:0000256" key="4">
    <source>
        <dbReference type="ARBA" id="ARBA00035393"/>
    </source>
</evidence>
<dbReference type="Pfam" id="PF10343">
    <property type="entry name" value="Q_salvage"/>
    <property type="match status" value="1"/>
</dbReference>
<dbReference type="KEGG" id="btab:109043297"/>
<dbReference type="EC" id="3.2.2.-" evidence="6"/>
<dbReference type="InterPro" id="IPR019438">
    <property type="entry name" value="Q_salvage"/>
</dbReference>
<name>A0A9P0AD03_BEMTA</name>
<evidence type="ECO:0000313" key="7">
    <source>
        <dbReference type="EMBL" id="CAH0391795.1"/>
    </source>
</evidence>
<gene>
    <name evidence="7" type="ORF">BEMITA_LOCUS10381</name>
</gene>